<dbReference type="EMBL" id="CP006852">
    <property type="protein sequence ID" value="AHC38809.1"/>
    <property type="molecule type" value="Genomic_DNA"/>
</dbReference>
<protein>
    <submittedName>
        <fullName evidence="1">Uncharacterized protein</fullName>
    </submittedName>
</protein>
<accession>A0ACA7PH25</accession>
<name>A0ACA7PH25_9PSED</name>
<evidence type="ECO:0000313" key="1">
    <source>
        <dbReference type="EMBL" id="AHC38809.1"/>
    </source>
</evidence>
<proteinExistence type="predicted"/>
<gene>
    <name evidence="1" type="ORF">U771_31725</name>
</gene>
<reference evidence="1 2" key="1">
    <citation type="journal article" date="2014" name="Genome Announc.">
        <title>Complete Genome Sequence of Pseudomonas sp. Strain TKP, Isolated from a gamma-Hexachlorocyclohexane-Degrading Mixed Culture.</title>
        <authorList>
            <person name="Ohtsubo Y."/>
            <person name="Kishida K."/>
            <person name="Sato T."/>
            <person name="Tabata M."/>
            <person name="Kawasumi T."/>
            <person name="Ogura Y."/>
            <person name="Hayashi T."/>
            <person name="Tsuda M."/>
            <person name="Nagata Y."/>
        </authorList>
    </citation>
    <scope>NUCLEOTIDE SEQUENCE [LARGE SCALE GENOMIC DNA]</scope>
    <source>
        <strain evidence="1 2">TKP</strain>
    </source>
</reference>
<keyword evidence="2" id="KW-1185">Reference proteome</keyword>
<organism evidence="1 2">
    <name type="scientific">Pseudomonas gorinensis</name>
    <dbReference type="NCBI Taxonomy" id="3240790"/>
    <lineage>
        <taxon>Bacteria</taxon>
        <taxon>Pseudomonadati</taxon>
        <taxon>Pseudomonadota</taxon>
        <taxon>Gammaproteobacteria</taxon>
        <taxon>Pseudomonadales</taxon>
        <taxon>Pseudomonadaceae</taxon>
        <taxon>Pseudomonas</taxon>
    </lineage>
</organism>
<dbReference type="Proteomes" id="UP000018725">
    <property type="component" value="Chromosome"/>
</dbReference>
<evidence type="ECO:0000313" key="2">
    <source>
        <dbReference type="Proteomes" id="UP000018725"/>
    </source>
</evidence>
<sequence>MARTSANTTVVVSVLLNIVIGLQLVFQGFDAFDRIP</sequence>